<name>A0AAW0IUY7_QUESU</name>
<dbReference type="GO" id="GO:0003676">
    <property type="term" value="F:nucleic acid binding"/>
    <property type="evidence" value="ECO:0007669"/>
    <property type="project" value="InterPro"/>
</dbReference>
<reference evidence="2 3" key="1">
    <citation type="journal article" date="2018" name="Sci. Data">
        <title>The draft genome sequence of cork oak.</title>
        <authorList>
            <person name="Ramos A.M."/>
            <person name="Usie A."/>
            <person name="Barbosa P."/>
            <person name="Barros P.M."/>
            <person name="Capote T."/>
            <person name="Chaves I."/>
            <person name="Simoes F."/>
            <person name="Abreu I."/>
            <person name="Carrasquinho I."/>
            <person name="Faro C."/>
            <person name="Guimaraes J.B."/>
            <person name="Mendonca D."/>
            <person name="Nobrega F."/>
            <person name="Rodrigues L."/>
            <person name="Saibo N.J.M."/>
            <person name="Varela M.C."/>
            <person name="Egas C."/>
            <person name="Matos J."/>
            <person name="Miguel C.M."/>
            <person name="Oliveira M.M."/>
            <person name="Ricardo C.P."/>
            <person name="Goncalves S."/>
        </authorList>
    </citation>
    <scope>NUCLEOTIDE SEQUENCE [LARGE SCALE GENOMIC DNA]</scope>
    <source>
        <strain evidence="3">cv. HL8</strain>
    </source>
</reference>
<protein>
    <recommendedName>
        <fullName evidence="1">Reverse transcriptase zinc-binding domain-containing protein</fullName>
    </recommendedName>
</protein>
<comment type="caution">
    <text evidence="2">The sequence shown here is derived from an EMBL/GenBank/DDBJ whole genome shotgun (WGS) entry which is preliminary data.</text>
</comment>
<evidence type="ECO:0000259" key="1">
    <source>
        <dbReference type="Pfam" id="PF13966"/>
    </source>
</evidence>
<dbReference type="Gene3D" id="3.30.420.10">
    <property type="entry name" value="Ribonuclease H-like superfamily/Ribonuclease H"/>
    <property type="match status" value="1"/>
</dbReference>
<dbReference type="GO" id="GO:0004523">
    <property type="term" value="F:RNA-DNA hybrid ribonuclease activity"/>
    <property type="evidence" value="ECO:0007669"/>
    <property type="project" value="InterPro"/>
</dbReference>
<dbReference type="AlphaFoldDB" id="A0AAW0IUY7"/>
<dbReference type="InterPro" id="IPR012337">
    <property type="entry name" value="RNaseH-like_sf"/>
</dbReference>
<gene>
    <name evidence="2" type="ORF">CFP56_041792</name>
</gene>
<feature type="domain" description="Reverse transcriptase zinc-binding" evidence="1">
    <location>
        <begin position="95"/>
        <end position="143"/>
    </location>
</feature>
<organism evidence="2 3">
    <name type="scientific">Quercus suber</name>
    <name type="common">Cork oak</name>
    <dbReference type="NCBI Taxonomy" id="58331"/>
    <lineage>
        <taxon>Eukaryota</taxon>
        <taxon>Viridiplantae</taxon>
        <taxon>Streptophyta</taxon>
        <taxon>Embryophyta</taxon>
        <taxon>Tracheophyta</taxon>
        <taxon>Spermatophyta</taxon>
        <taxon>Magnoliopsida</taxon>
        <taxon>eudicotyledons</taxon>
        <taxon>Gunneridae</taxon>
        <taxon>Pentapetalae</taxon>
        <taxon>rosids</taxon>
        <taxon>fabids</taxon>
        <taxon>Fagales</taxon>
        <taxon>Fagaceae</taxon>
        <taxon>Quercus</taxon>
    </lineage>
</organism>
<dbReference type="SUPFAM" id="SSF53098">
    <property type="entry name" value="Ribonuclease H-like"/>
    <property type="match status" value="1"/>
</dbReference>
<dbReference type="Pfam" id="PF13966">
    <property type="entry name" value="zf-RVT"/>
    <property type="match status" value="1"/>
</dbReference>
<evidence type="ECO:0000313" key="3">
    <source>
        <dbReference type="Proteomes" id="UP000237347"/>
    </source>
</evidence>
<dbReference type="InterPro" id="IPR036397">
    <property type="entry name" value="RNaseH_sf"/>
</dbReference>
<keyword evidence="3" id="KW-1185">Reference proteome</keyword>
<sequence>MAKTTSGTIKINMLQTQILQLVAAVARDDRGKILKDWAKEREYCDAIEAEAAAFTWALKLASLGGYQKIMIKSDSKLCIDELMVTVRIVARTLEPYLKILWQMNLPNKVKHFTWKACRNILAMKKNLWWRNITKDSTCEVCREWSPYATYFDSMIMRKRCGPHGSSPFRLRFIPHRIIWMSYGTYKSGKSHGQEFWRRLS</sequence>
<dbReference type="EMBL" id="PKMF04000842">
    <property type="protein sequence ID" value="KAK7818129.1"/>
    <property type="molecule type" value="Genomic_DNA"/>
</dbReference>
<proteinExistence type="predicted"/>
<dbReference type="InterPro" id="IPR026960">
    <property type="entry name" value="RVT-Znf"/>
</dbReference>
<dbReference type="Proteomes" id="UP000237347">
    <property type="component" value="Unassembled WGS sequence"/>
</dbReference>
<accession>A0AAW0IUY7</accession>
<evidence type="ECO:0000313" key="2">
    <source>
        <dbReference type="EMBL" id="KAK7818129.1"/>
    </source>
</evidence>